<organism evidence="2 3">
    <name type="scientific">Caulobacter mirabilis</name>
    <dbReference type="NCBI Taxonomy" id="69666"/>
    <lineage>
        <taxon>Bacteria</taxon>
        <taxon>Pseudomonadati</taxon>
        <taxon>Pseudomonadota</taxon>
        <taxon>Alphaproteobacteria</taxon>
        <taxon>Caulobacterales</taxon>
        <taxon>Caulobacteraceae</taxon>
        <taxon>Caulobacter</taxon>
    </lineage>
</organism>
<proteinExistence type="predicted"/>
<dbReference type="Proteomes" id="UP000228945">
    <property type="component" value="Chromosome"/>
</dbReference>
<gene>
    <name evidence="2" type="ORF">CSW64_16600</name>
</gene>
<feature type="transmembrane region" description="Helical" evidence="1">
    <location>
        <begin position="74"/>
        <end position="93"/>
    </location>
</feature>
<dbReference type="AlphaFoldDB" id="A0A2D2B4C6"/>
<feature type="transmembrane region" description="Helical" evidence="1">
    <location>
        <begin position="99"/>
        <end position="118"/>
    </location>
</feature>
<dbReference type="KEGG" id="cmb:CSW64_16600"/>
<reference evidence="2 3" key="1">
    <citation type="submission" date="2017-10" db="EMBL/GenBank/DDBJ databases">
        <title>Genome sequence of Caulobacter mirabilis FWC38.</title>
        <authorList>
            <person name="Fiebig A."/>
            <person name="Crosson S."/>
        </authorList>
    </citation>
    <scope>NUCLEOTIDE SEQUENCE [LARGE SCALE GENOMIC DNA]</scope>
    <source>
        <strain evidence="2 3">FWC 38</strain>
    </source>
</reference>
<feature type="transmembrane region" description="Helical" evidence="1">
    <location>
        <begin position="41"/>
        <end position="62"/>
    </location>
</feature>
<dbReference type="OrthoDB" id="1524823at2"/>
<protein>
    <submittedName>
        <fullName evidence="2">Uncharacterized protein</fullName>
    </submittedName>
</protein>
<keyword evidence="1" id="KW-0812">Transmembrane</keyword>
<evidence type="ECO:0000313" key="2">
    <source>
        <dbReference type="EMBL" id="ATQ45068.1"/>
    </source>
</evidence>
<name>A0A2D2B4C6_9CAUL</name>
<dbReference type="EMBL" id="CP024201">
    <property type="protein sequence ID" value="ATQ45068.1"/>
    <property type="molecule type" value="Genomic_DNA"/>
</dbReference>
<evidence type="ECO:0000313" key="3">
    <source>
        <dbReference type="Proteomes" id="UP000228945"/>
    </source>
</evidence>
<keyword evidence="1" id="KW-0472">Membrane</keyword>
<sequence length="120" mass="12305">MFTGLVVLTAAFQVALALGAPWGELAMGGGVKGVLPLGLRLAALAQAALLGVMALVMLSRAGLLLTSWEPASRYLVWVAVAMLAISTVLNLATPSTMERLIWAPVAGALLIAGLRVALGR</sequence>
<keyword evidence="1" id="KW-1133">Transmembrane helix</keyword>
<accession>A0A2D2B4C6</accession>
<keyword evidence="3" id="KW-1185">Reference proteome</keyword>
<evidence type="ECO:0000256" key="1">
    <source>
        <dbReference type="SAM" id="Phobius"/>
    </source>
</evidence>